<comment type="subunit">
    <text evidence="3">Homodimer.</text>
</comment>
<dbReference type="GO" id="GO:0005737">
    <property type="term" value="C:cytoplasm"/>
    <property type="evidence" value="ECO:0007669"/>
    <property type="project" value="TreeGrafter"/>
</dbReference>
<dbReference type="InterPro" id="IPR036250">
    <property type="entry name" value="AcylCo_DH-like_C"/>
</dbReference>
<dbReference type="SUPFAM" id="SSF56645">
    <property type="entry name" value="Acyl-CoA dehydrogenase NM domain-like"/>
    <property type="match status" value="1"/>
</dbReference>
<dbReference type="Pfam" id="PF00441">
    <property type="entry name" value="Acyl-CoA_dh_1"/>
    <property type="match status" value="1"/>
</dbReference>
<dbReference type="InterPro" id="IPR009100">
    <property type="entry name" value="AcylCoA_DH/oxidase_NM_dom_sf"/>
</dbReference>
<dbReference type="InterPro" id="IPR046373">
    <property type="entry name" value="Acyl-CoA_Oxase/DH_mid-dom_sf"/>
</dbReference>
<feature type="domain" description="Acyl-CoA dehydrogenase/oxidase N-terminal" evidence="10">
    <location>
        <begin position="16"/>
        <end position="126"/>
    </location>
</feature>
<dbReference type="GO" id="GO:0050660">
    <property type="term" value="F:flavin adenine dinucleotide binding"/>
    <property type="evidence" value="ECO:0007669"/>
    <property type="project" value="InterPro"/>
</dbReference>
<dbReference type="Gene3D" id="1.20.140.10">
    <property type="entry name" value="Butyryl-CoA Dehydrogenase, subunit A, domain 3"/>
    <property type="match status" value="1"/>
</dbReference>
<dbReference type="InterPro" id="IPR006091">
    <property type="entry name" value="Acyl-CoA_Oxase/DH_mid-dom"/>
</dbReference>
<keyword evidence="5 7" id="KW-0274">FAD</keyword>
<comment type="caution">
    <text evidence="11">The sequence shown here is derived from an EMBL/GenBank/DDBJ whole genome shotgun (WGS) entry which is preliminary data.</text>
</comment>
<evidence type="ECO:0000259" key="8">
    <source>
        <dbReference type="Pfam" id="PF00441"/>
    </source>
</evidence>
<accession>A0AA41QB04</accession>
<dbReference type="InterPro" id="IPR050741">
    <property type="entry name" value="Acyl-CoA_dehydrogenase"/>
</dbReference>
<dbReference type="Gene3D" id="2.40.110.10">
    <property type="entry name" value="Butyryl-CoA Dehydrogenase, subunit A, domain 2"/>
    <property type="match status" value="1"/>
</dbReference>
<protein>
    <submittedName>
        <fullName evidence="11">Acyl-CoA dehydrogenase family protein</fullName>
    </submittedName>
</protein>
<gene>
    <name evidence="11" type="ORF">LZ495_40505</name>
</gene>
<evidence type="ECO:0000313" key="12">
    <source>
        <dbReference type="Proteomes" id="UP001165378"/>
    </source>
</evidence>
<organism evidence="11 12">
    <name type="scientific">Yinghuangia soli</name>
    <dbReference type="NCBI Taxonomy" id="2908204"/>
    <lineage>
        <taxon>Bacteria</taxon>
        <taxon>Bacillati</taxon>
        <taxon>Actinomycetota</taxon>
        <taxon>Actinomycetes</taxon>
        <taxon>Kitasatosporales</taxon>
        <taxon>Streptomycetaceae</taxon>
        <taxon>Yinghuangia</taxon>
    </lineage>
</organism>
<dbReference type="AlphaFoldDB" id="A0AA41QB04"/>
<proteinExistence type="inferred from homology"/>
<dbReference type="Gene3D" id="1.10.540.10">
    <property type="entry name" value="Acyl-CoA dehydrogenase/oxidase, N-terminal domain"/>
    <property type="match status" value="1"/>
</dbReference>
<keyword evidence="12" id="KW-1185">Reference proteome</keyword>
<dbReference type="Pfam" id="PF02770">
    <property type="entry name" value="Acyl-CoA_dh_M"/>
    <property type="match status" value="1"/>
</dbReference>
<dbReference type="PANTHER" id="PTHR48083">
    <property type="entry name" value="MEDIUM-CHAIN SPECIFIC ACYL-COA DEHYDROGENASE, MITOCHONDRIAL-RELATED"/>
    <property type="match status" value="1"/>
</dbReference>
<evidence type="ECO:0000256" key="2">
    <source>
        <dbReference type="ARBA" id="ARBA00009347"/>
    </source>
</evidence>
<keyword evidence="6 7" id="KW-0560">Oxidoreductase</keyword>
<dbReference type="SUPFAM" id="SSF47203">
    <property type="entry name" value="Acyl-CoA dehydrogenase C-terminal domain-like"/>
    <property type="match status" value="1"/>
</dbReference>
<dbReference type="RefSeq" id="WP_235058243.1">
    <property type="nucleotide sequence ID" value="NZ_JAKFHA010000049.1"/>
</dbReference>
<dbReference type="InterPro" id="IPR037069">
    <property type="entry name" value="AcylCoA_DH/ox_N_sf"/>
</dbReference>
<evidence type="ECO:0000259" key="10">
    <source>
        <dbReference type="Pfam" id="PF02771"/>
    </source>
</evidence>
<dbReference type="GO" id="GO:0003995">
    <property type="term" value="F:acyl-CoA dehydrogenase activity"/>
    <property type="evidence" value="ECO:0007669"/>
    <property type="project" value="TreeGrafter"/>
</dbReference>
<evidence type="ECO:0000256" key="1">
    <source>
        <dbReference type="ARBA" id="ARBA00001974"/>
    </source>
</evidence>
<reference evidence="11" key="1">
    <citation type="submission" date="2022-01" db="EMBL/GenBank/DDBJ databases">
        <title>Genome-Based Taxonomic Classification of the Phylum Actinobacteria.</title>
        <authorList>
            <person name="Gao Y."/>
        </authorList>
    </citation>
    <scope>NUCLEOTIDE SEQUENCE</scope>
    <source>
        <strain evidence="11">KLBMP 8922</strain>
    </source>
</reference>
<feature type="domain" description="Acyl-CoA dehydrogenase/oxidase C-terminal" evidence="8">
    <location>
        <begin position="251"/>
        <end position="397"/>
    </location>
</feature>
<dbReference type="EMBL" id="JAKFHA010000049">
    <property type="protein sequence ID" value="MCF2533472.1"/>
    <property type="molecule type" value="Genomic_DNA"/>
</dbReference>
<dbReference type="InterPro" id="IPR009075">
    <property type="entry name" value="AcylCo_DH/oxidase_C"/>
</dbReference>
<keyword evidence="4 7" id="KW-0285">Flavoprotein</keyword>
<evidence type="ECO:0000256" key="7">
    <source>
        <dbReference type="RuleBase" id="RU362125"/>
    </source>
</evidence>
<comment type="cofactor">
    <cofactor evidence="1 7">
        <name>FAD</name>
        <dbReference type="ChEBI" id="CHEBI:57692"/>
    </cofactor>
</comment>
<evidence type="ECO:0000256" key="4">
    <source>
        <dbReference type="ARBA" id="ARBA00022630"/>
    </source>
</evidence>
<dbReference type="Pfam" id="PF02771">
    <property type="entry name" value="Acyl-CoA_dh_N"/>
    <property type="match status" value="1"/>
</dbReference>
<sequence>MAWDFSTDPEFARELDWIRDLVVEEIEPLDLVRHRMSADNWRAVTAPLKQRVKDRGLWAAHLDRELGGQGFGQVRLALMHEILGRTGSAPNIFGNQAPDSGNSELLAVGATEEQKQRWLWPLLDGKLTSCFSLTEPHTAGSDPTGIKTRAVRDGDDYVIDGHKWFASNASRADFILVFAVTDPDAERHRRASMFVVERGTPGLEIVRNVHTMHHPYDGESTRNLGGHAELRFTGCRVPAANMIGEPGDAFLLAQKRLNGGRIHHAMRWIGQCRRAFDMLCERAVSRTSHGKRLADQQLIQQMVTRSNIEIEAFRLLTLKAAWTWDTEGPKAARQAVSEVKYWGAQILHDVVDRAIQVHGALGYSTDLPLEEMYRLARNFRLADGADEVHIQQIAKMILRRYDAVEGWPTEHVPTRRAAAEQRYADWLDLPAGEPRYLGHSS</sequence>
<dbReference type="Proteomes" id="UP001165378">
    <property type="component" value="Unassembled WGS sequence"/>
</dbReference>
<dbReference type="InterPro" id="IPR013786">
    <property type="entry name" value="AcylCoA_DH/ox_N"/>
</dbReference>
<evidence type="ECO:0000256" key="6">
    <source>
        <dbReference type="ARBA" id="ARBA00023002"/>
    </source>
</evidence>
<evidence type="ECO:0000259" key="9">
    <source>
        <dbReference type="Pfam" id="PF02770"/>
    </source>
</evidence>
<dbReference type="FunFam" id="2.40.110.10:FF:000002">
    <property type="entry name" value="Acyl-CoA dehydrogenase fadE12"/>
    <property type="match status" value="1"/>
</dbReference>
<dbReference type="PANTHER" id="PTHR48083:SF13">
    <property type="entry name" value="ACYL-COA DEHYDROGENASE FAMILY MEMBER 11"/>
    <property type="match status" value="1"/>
</dbReference>
<feature type="domain" description="Acyl-CoA oxidase/dehydrogenase middle" evidence="9">
    <location>
        <begin position="130"/>
        <end position="210"/>
    </location>
</feature>
<evidence type="ECO:0000256" key="5">
    <source>
        <dbReference type="ARBA" id="ARBA00022827"/>
    </source>
</evidence>
<dbReference type="GO" id="GO:0033539">
    <property type="term" value="P:fatty acid beta-oxidation using acyl-CoA dehydrogenase"/>
    <property type="evidence" value="ECO:0007669"/>
    <property type="project" value="TreeGrafter"/>
</dbReference>
<name>A0AA41QB04_9ACTN</name>
<evidence type="ECO:0000256" key="3">
    <source>
        <dbReference type="ARBA" id="ARBA00011738"/>
    </source>
</evidence>
<evidence type="ECO:0000313" key="11">
    <source>
        <dbReference type="EMBL" id="MCF2533472.1"/>
    </source>
</evidence>
<comment type="similarity">
    <text evidence="2 7">Belongs to the acyl-CoA dehydrogenase family.</text>
</comment>